<accession>A0A3N4HYY9</accession>
<dbReference type="Proteomes" id="UP000275078">
    <property type="component" value="Unassembled WGS sequence"/>
</dbReference>
<organism evidence="2 3">
    <name type="scientific">Ascobolus immersus RN42</name>
    <dbReference type="NCBI Taxonomy" id="1160509"/>
    <lineage>
        <taxon>Eukaryota</taxon>
        <taxon>Fungi</taxon>
        <taxon>Dikarya</taxon>
        <taxon>Ascomycota</taxon>
        <taxon>Pezizomycotina</taxon>
        <taxon>Pezizomycetes</taxon>
        <taxon>Pezizales</taxon>
        <taxon>Ascobolaceae</taxon>
        <taxon>Ascobolus</taxon>
    </lineage>
</organism>
<evidence type="ECO:0000313" key="2">
    <source>
        <dbReference type="EMBL" id="RPA77688.1"/>
    </source>
</evidence>
<reference evidence="2 3" key="1">
    <citation type="journal article" date="2018" name="Nat. Ecol. Evol.">
        <title>Pezizomycetes genomes reveal the molecular basis of ectomycorrhizal truffle lifestyle.</title>
        <authorList>
            <person name="Murat C."/>
            <person name="Payen T."/>
            <person name="Noel B."/>
            <person name="Kuo A."/>
            <person name="Morin E."/>
            <person name="Chen J."/>
            <person name="Kohler A."/>
            <person name="Krizsan K."/>
            <person name="Balestrini R."/>
            <person name="Da Silva C."/>
            <person name="Montanini B."/>
            <person name="Hainaut M."/>
            <person name="Levati E."/>
            <person name="Barry K.W."/>
            <person name="Belfiori B."/>
            <person name="Cichocki N."/>
            <person name="Clum A."/>
            <person name="Dockter R.B."/>
            <person name="Fauchery L."/>
            <person name="Guy J."/>
            <person name="Iotti M."/>
            <person name="Le Tacon F."/>
            <person name="Lindquist E.A."/>
            <person name="Lipzen A."/>
            <person name="Malagnac F."/>
            <person name="Mello A."/>
            <person name="Molinier V."/>
            <person name="Miyauchi S."/>
            <person name="Poulain J."/>
            <person name="Riccioni C."/>
            <person name="Rubini A."/>
            <person name="Sitrit Y."/>
            <person name="Splivallo R."/>
            <person name="Traeger S."/>
            <person name="Wang M."/>
            <person name="Zifcakova L."/>
            <person name="Wipf D."/>
            <person name="Zambonelli A."/>
            <person name="Paolocci F."/>
            <person name="Nowrousian M."/>
            <person name="Ottonello S."/>
            <person name="Baldrian P."/>
            <person name="Spatafora J.W."/>
            <person name="Henrissat B."/>
            <person name="Nagy L.G."/>
            <person name="Aury J.M."/>
            <person name="Wincker P."/>
            <person name="Grigoriev I.V."/>
            <person name="Bonfante P."/>
            <person name="Martin F.M."/>
        </authorList>
    </citation>
    <scope>NUCLEOTIDE SEQUENCE [LARGE SCALE GENOMIC DNA]</scope>
    <source>
        <strain evidence="2 3">RN42</strain>
    </source>
</reference>
<name>A0A3N4HYY9_ASCIM</name>
<evidence type="ECO:0000313" key="3">
    <source>
        <dbReference type="Proteomes" id="UP000275078"/>
    </source>
</evidence>
<feature type="region of interest" description="Disordered" evidence="1">
    <location>
        <begin position="247"/>
        <end position="267"/>
    </location>
</feature>
<sequence>MLYKTFPSEYHERKPEANSGRKRLHRETTMGDRAGGPGVSYQSVSASGQANQINGNVNISGCNFSSTVQLPEYPRFREYRTSRGTVGFLPTVFVFSDKSNKPKAPQETQESISDAPLGDWTKNVSYKDNTFNQNLRSTRVYNQNHNNGIIINMENGPSSFSSNAAAGAAIFGGGFVVGSNMHANPTTTQTITSTMTQSAKSKRNAGATSTLKPAVNPETTAPTRVDTTTAIPASATEAGWKLYKRTNTAGSRPEPTPWTTTERARRHSRQWKITTATLNFSGTSTFPAHMPAPQFKPGPLCKRHETLYPTAAMISGEVESNVLLVLATLMLFSIIRRGYCGRSRLNP</sequence>
<feature type="region of interest" description="Disordered" evidence="1">
    <location>
        <begin position="194"/>
        <end position="222"/>
    </location>
</feature>
<keyword evidence="3" id="KW-1185">Reference proteome</keyword>
<protein>
    <submittedName>
        <fullName evidence="2">Uncharacterized protein</fullName>
    </submittedName>
</protein>
<feature type="region of interest" description="Disordered" evidence="1">
    <location>
        <begin position="1"/>
        <end position="40"/>
    </location>
</feature>
<dbReference type="AlphaFoldDB" id="A0A3N4HYY9"/>
<dbReference type="EMBL" id="ML119722">
    <property type="protein sequence ID" value="RPA77688.1"/>
    <property type="molecule type" value="Genomic_DNA"/>
</dbReference>
<evidence type="ECO:0000256" key="1">
    <source>
        <dbReference type="SAM" id="MobiDB-lite"/>
    </source>
</evidence>
<gene>
    <name evidence="2" type="ORF">BJ508DRAFT_378738</name>
</gene>
<proteinExistence type="predicted"/>